<dbReference type="EMBL" id="BLLN01000003">
    <property type="protein sequence ID" value="GFH72706.1"/>
    <property type="molecule type" value="Genomic_DNA"/>
</dbReference>
<protein>
    <submittedName>
        <fullName evidence="1">Uncharacterized protein</fullName>
    </submittedName>
</protein>
<evidence type="ECO:0000313" key="2">
    <source>
        <dbReference type="Proteomes" id="UP000472710"/>
    </source>
</evidence>
<organism evidence="1 2">
    <name type="scientific">Streptomyces diastaticus subsp. diastaticus</name>
    <dbReference type="NCBI Taxonomy" id="68040"/>
    <lineage>
        <taxon>Bacteria</taxon>
        <taxon>Bacillati</taxon>
        <taxon>Actinomycetota</taxon>
        <taxon>Actinomycetes</taxon>
        <taxon>Kitasatosporales</taxon>
        <taxon>Streptomycetaceae</taxon>
        <taxon>Streptomyces</taxon>
        <taxon>Streptomyces diastaticus group</taxon>
    </lineage>
</organism>
<comment type="caution">
    <text evidence="1">The sequence shown here is derived from an EMBL/GenBank/DDBJ whole genome shotgun (WGS) entry which is preliminary data.</text>
</comment>
<reference evidence="1 2" key="1">
    <citation type="submission" date="2020-02" db="EMBL/GenBank/DDBJ databases">
        <title>Whole genome shotgun sequence of Streptomyces diastaticus subsp. diastaticus NBRC 13412.</title>
        <authorList>
            <person name="Ichikawa N."/>
            <person name="Komaki H."/>
            <person name="Tamura T."/>
        </authorList>
    </citation>
    <scope>NUCLEOTIDE SEQUENCE [LARGE SCALE GENOMIC DNA]</scope>
    <source>
        <strain evidence="1 2">NBRC 13412</strain>
    </source>
</reference>
<name>A0ABQ1CQR0_STRDI</name>
<proteinExistence type="predicted"/>
<accession>A0ABQ1CQR0</accession>
<evidence type="ECO:0000313" key="1">
    <source>
        <dbReference type="EMBL" id="GFH72706.1"/>
    </source>
</evidence>
<dbReference type="Proteomes" id="UP000472710">
    <property type="component" value="Unassembled WGS sequence"/>
</dbReference>
<sequence length="65" mass="7909">MHLEVYAVDCMTERWEIETEPEVRDWLELLPFRLYRRVENKTADCWKQPTTLGEPYSRHPGWQTA</sequence>
<keyword evidence="2" id="KW-1185">Reference proteome</keyword>
<gene>
    <name evidence="1" type="ORF">Sdia_34740</name>
</gene>